<protein>
    <submittedName>
        <fullName evidence="1">Uncharacterized protein</fullName>
    </submittedName>
</protein>
<gene>
    <name evidence="1" type="primary">Acey_s0008.g131</name>
    <name evidence="1" type="ORF">Y032_0008g131</name>
</gene>
<organism evidence="1 2">
    <name type="scientific">Ancylostoma ceylanicum</name>
    <dbReference type="NCBI Taxonomy" id="53326"/>
    <lineage>
        <taxon>Eukaryota</taxon>
        <taxon>Metazoa</taxon>
        <taxon>Ecdysozoa</taxon>
        <taxon>Nematoda</taxon>
        <taxon>Chromadorea</taxon>
        <taxon>Rhabditida</taxon>
        <taxon>Rhabditina</taxon>
        <taxon>Rhabditomorpha</taxon>
        <taxon>Strongyloidea</taxon>
        <taxon>Ancylostomatidae</taxon>
        <taxon>Ancylostomatinae</taxon>
        <taxon>Ancylostoma</taxon>
    </lineage>
</organism>
<reference evidence="2" key="1">
    <citation type="journal article" date="2015" name="Nat. Genet.">
        <title>The genome and transcriptome of the zoonotic hookworm Ancylostoma ceylanicum identify infection-specific gene families.</title>
        <authorList>
            <person name="Schwarz E.M."/>
            <person name="Hu Y."/>
            <person name="Antoshechkin I."/>
            <person name="Miller M.M."/>
            <person name="Sternberg P.W."/>
            <person name="Aroian R.V."/>
        </authorList>
    </citation>
    <scope>NUCLEOTIDE SEQUENCE</scope>
    <source>
        <strain evidence="2">HY135</strain>
    </source>
</reference>
<dbReference type="EMBL" id="JARK01001344">
    <property type="protein sequence ID" value="EYC27691.1"/>
    <property type="molecule type" value="Genomic_DNA"/>
</dbReference>
<proteinExistence type="predicted"/>
<keyword evidence="2" id="KW-1185">Reference proteome</keyword>
<dbReference type="AlphaFoldDB" id="A0A016VK88"/>
<dbReference type="Proteomes" id="UP000024635">
    <property type="component" value="Unassembled WGS sequence"/>
</dbReference>
<name>A0A016VK88_9BILA</name>
<evidence type="ECO:0000313" key="2">
    <source>
        <dbReference type="Proteomes" id="UP000024635"/>
    </source>
</evidence>
<sequence length="75" mass="8346">MDQLARVYATQLLLQGECLVSACARSACAFMMKDRTSRIADVAQTHAFTASRWLLVPFICDVHGALNWNSMENVP</sequence>
<comment type="caution">
    <text evidence="1">The sequence shown here is derived from an EMBL/GenBank/DDBJ whole genome shotgun (WGS) entry which is preliminary data.</text>
</comment>
<accession>A0A016VK88</accession>
<evidence type="ECO:0000313" key="1">
    <source>
        <dbReference type="EMBL" id="EYC27691.1"/>
    </source>
</evidence>